<dbReference type="InterPro" id="IPR017850">
    <property type="entry name" value="Alkaline_phosphatase_core_sf"/>
</dbReference>
<dbReference type="PANTHER" id="PTHR31956">
    <property type="entry name" value="NON-SPECIFIC PHOSPHOLIPASE C4-RELATED"/>
    <property type="match status" value="1"/>
</dbReference>
<dbReference type="Pfam" id="PF04185">
    <property type="entry name" value="Phosphoesterase"/>
    <property type="match status" value="1"/>
</dbReference>
<dbReference type="EMBL" id="CP089983">
    <property type="protein sequence ID" value="WXB04438.1"/>
    <property type="molecule type" value="Genomic_DNA"/>
</dbReference>
<protein>
    <recommendedName>
        <fullName evidence="6">Acid phosphatase</fullName>
    </recommendedName>
</protein>
<feature type="compositionally biased region" description="Low complexity" evidence="2">
    <location>
        <begin position="46"/>
        <end position="57"/>
    </location>
</feature>
<feature type="region of interest" description="Disordered" evidence="2">
    <location>
        <begin position="46"/>
        <end position="76"/>
    </location>
</feature>
<evidence type="ECO:0000256" key="3">
    <source>
        <dbReference type="SAM" id="SignalP"/>
    </source>
</evidence>
<name>A0ABZ2L384_9BACT</name>
<dbReference type="InterPro" id="IPR007312">
    <property type="entry name" value="Phosphoesterase"/>
</dbReference>
<feature type="chain" id="PRO_5046528207" description="Acid phosphatase" evidence="3">
    <location>
        <begin position="19"/>
        <end position="502"/>
    </location>
</feature>
<dbReference type="Proteomes" id="UP001374803">
    <property type="component" value="Chromosome"/>
</dbReference>
<evidence type="ECO:0000256" key="1">
    <source>
        <dbReference type="ARBA" id="ARBA00022801"/>
    </source>
</evidence>
<feature type="signal peptide" evidence="3">
    <location>
        <begin position="1"/>
        <end position="18"/>
    </location>
</feature>
<keyword evidence="5" id="KW-1185">Reference proteome</keyword>
<dbReference type="PROSITE" id="PS51257">
    <property type="entry name" value="PROKAR_LIPOPROTEIN"/>
    <property type="match status" value="1"/>
</dbReference>
<accession>A0ABZ2L384</accession>
<dbReference type="RefSeq" id="WP_394834079.1">
    <property type="nucleotide sequence ID" value="NZ_CP089929.1"/>
</dbReference>
<feature type="compositionally biased region" description="Basic and acidic residues" evidence="2">
    <location>
        <begin position="58"/>
        <end position="68"/>
    </location>
</feature>
<organism evidence="4 5">
    <name type="scientific">Pendulispora rubella</name>
    <dbReference type="NCBI Taxonomy" id="2741070"/>
    <lineage>
        <taxon>Bacteria</taxon>
        <taxon>Pseudomonadati</taxon>
        <taxon>Myxococcota</taxon>
        <taxon>Myxococcia</taxon>
        <taxon>Myxococcales</taxon>
        <taxon>Sorangiineae</taxon>
        <taxon>Pendulisporaceae</taxon>
        <taxon>Pendulispora</taxon>
    </lineage>
</organism>
<sequence length="502" mass="54062">MRMLRSMFSFGGASIAMAAMTLGACGSDDTIVPIVSDAGKDATAADAAVDAPSSDAAADAKDDADVPRGEAGAPGRPSLSALGHVVVIYLENHSFDNLYGSYPGAEGLAASQVGIPQIDSSTNQPYATLPQTDPHIPDGKLANQPFDLTPYVPEDQKTVDVQHRYYQEQTQIHGGKMDRFVDINYSKGLALGYYPTASLPMVKFAQSIGGKVTVCDHFFHAAFGGSFLNHMWLIAARTPEFFDAPDFMKSQLDAQGNVKPDADRALTPDGYAINTIYSVNQPHPTIDDTKTRYLPNQTFPTIGDQLTAAGVDWAWYAGGWNDALAGTIDPTLQYQYHHQPFIYFANYADGTEAKARHLKDESDFVAAAKAGTLPPVSFVKPVGINNEHPQYATMVAGQQHTIELIQAIMGGPAWKDTAIVITYDENGGFWDHVPPPTRDKWGPGVRVPTLVISPFATSGIDATPYDTTAILKLIEKRWGLPSLNAAVDGQADLASHALRFAL</sequence>
<reference evidence="4" key="1">
    <citation type="submission" date="2021-12" db="EMBL/GenBank/DDBJ databases">
        <title>Discovery of the Pendulisporaceae a myxobacterial family with distinct sporulation behavior and unique specialized metabolism.</title>
        <authorList>
            <person name="Garcia R."/>
            <person name="Popoff A."/>
            <person name="Bader C.D."/>
            <person name="Loehr J."/>
            <person name="Walesch S."/>
            <person name="Walt C."/>
            <person name="Boldt J."/>
            <person name="Bunk B."/>
            <person name="Haeckl F.J.F.P.J."/>
            <person name="Gunesch A.P."/>
            <person name="Birkelbach J."/>
            <person name="Nuebel U."/>
            <person name="Pietschmann T."/>
            <person name="Bach T."/>
            <person name="Mueller R."/>
        </authorList>
    </citation>
    <scope>NUCLEOTIDE SEQUENCE</scope>
    <source>
        <strain evidence="4">MSr11367</strain>
    </source>
</reference>
<evidence type="ECO:0000256" key="2">
    <source>
        <dbReference type="SAM" id="MobiDB-lite"/>
    </source>
</evidence>
<dbReference type="PANTHER" id="PTHR31956:SF1">
    <property type="entry name" value="NON-SPECIFIC PHOSPHOLIPASE C1"/>
    <property type="match status" value="1"/>
</dbReference>
<evidence type="ECO:0008006" key="6">
    <source>
        <dbReference type="Google" id="ProtNLM"/>
    </source>
</evidence>
<proteinExistence type="predicted"/>
<keyword evidence="1" id="KW-0378">Hydrolase</keyword>
<gene>
    <name evidence="4" type="ORF">LVJ94_46995</name>
</gene>
<dbReference type="CDD" id="cd16013">
    <property type="entry name" value="AcpA"/>
    <property type="match status" value="1"/>
</dbReference>
<keyword evidence="3" id="KW-0732">Signal</keyword>
<evidence type="ECO:0000313" key="5">
    <source>
        <dbReference type="Proteomes" id="UP001374803"/>
    </source>
</evidence>
<dbReference type="SUPFAM" id="SSF53649">
    <property type="entry name" value="Alkaline phosphatase-like"/>
    <property type="match status" value="1"/>
</dbReference>
<evidence type="ECO:0000313" key="4">
    <source>
        <dbReference type="EMBL" id="WXB04438.1"/>
    </source>
</evidence>
<dbReference type="Gene3D" id="3.40.720.10">
    <property type="entry name" value="Alkaline Phosphatase, subunit A"/>
    <property type="match status" value="2"/>
</dbReference>